<dbReference type="InterPro" id="IPR008978">
    <property type="entry name" value="HSP20-like_chaperone"/>
</dbReference>
<dbReference type="InterPro" id="IPR031107">
    <property type="entry name" value="Small_HSP"/>
</dbReference>
<dbReference type="CDD" id="cd06464">
    <property type="entry name" value="ACD_sHsps-like"/>
    <property type="match status" value="1"/>
</dbReference>
<accession>A0A517ZJG9</accession>
<dbReference type="AlphaFoldDB" id="A0A517ZJG9"/>
<dbReference type="KEGG" id="sdyn:Mal52_10880"/>
<evidence type="ECO:0000313" key="5">
    <source>
        <dbReference type="Proteomes" id="UP000319383"/>
    </source>
</evidence>
<protein>
    <submittedName>
        <fullName evidence="4">Spore protein SP21</fullName>
    </submittedName>
</protein>
<dbReference type="Proteomes" id="UP000319383">
    <property type="component" value="Chromosome"/>
</dbReference>
<sequence length="134" mass="14888">MTQTQEALTKSCCTADKTTTEKTTEEVLNPRVDISETNEALILTVDLPGVAEEDVDITLHKQVLTIEAKKSECIHEGVNPYYVEHSAGLYQRRFKLTEEVDRDGIDATLKDGVLRLTLPKAQAEVAQKIKVMTA</sequence>
<evidence type="ECO:0000256" key="1">
    <source>
        <dbReference type="PROSITE-ProRule" id="PRU00285"/>
    </source>
</evidence>
<keyword evidence="5" id="KW-1185">Reference proteome</keyword>
<comment type="similarity">
    <text evidence="1 2">Belongs to the small heat shock protein (HSP20) family.</text>
</comment>
<dbReference type="EMBL" id="CP036276">
    <property type="protein sequence ID" value="QDU42621.1"/>
    <property type="molecule type" value="Genomic_DNA"/>
</dbReference>
<dbReference type="PROSITE" id="PS01031">
    <property type="entry name" value="SHSP"/>
    <property type="match status" value="1"/>
</dbReference>
<dbReference type="InterPro" id="IPR002068">
    <property type="entry name" value="A-crystallin/Hsp20_dom"/>
</dbReference>
<name>A0A517ZJG9_9PLAN</name>
<dbReference type="Gene3D" id="2.60.40.790">
    <property type="match status" value="1"/>
</dbReference>
<organism evidence="4 5">
    <name type="scientific">Symmachiella dynata</name>
    <dbReference type="NCBI Taxonomy" id="2527995"/>
    <lineage>
        <taxon>Bacteria</taxon>
        <taxon>Pseudomonadati</taxon>
        <taxon>Planctomycetota</taxon>
        <taxon>Planctomycetia</taxon>
        <taxon>Planctomycetales</taxon>
        <taxon>Planctomycetaceae</taxon>
        <taxon>Symmachiella</taxon>
    </lineage>
</organism>
<gene>
    <name evidence="4" type="primary">hspA_2</name>
    <name evidence="4" type="ORF">Mal52_10880</name>
</gene>
<dbReference type="SUPFAM" id="SSF49764">
    <property type="entry name" value="HSP20-like chaperones"/>
    <property type="match status" value="1"/>
</dbReference>
<evidence type="ECO:0000313" key="4">
    <source>
        <dbReference type="EMBL" id="QDU42621.1"/>
    </source>
</evidence>
<dbReference type="RefSeq" id="WP_145374648.1">
    <property type="nucleotide sequence ID" value="NZ_CP036276.1"/>
</dbReference>
<dbReference type="Pfam" id="PF00011">
    <property type="entry name" value="HSP20"/>
    <property type="match status" value="1"/>
</dbReference>
<evidence type="ECO:0000259" key="3">
    <source>
        <dbReference type="PROSITE" id="PS01031"/>
    </source>
</evidence>
<evidence type="ECO:0000256" key="2">
    <source>
        <dbReference type="RuleBase" id="RU003616"/>
    </source>
</evidence>
<proteinExistence type="inferred from homology"/>
<dbReference type="PANTHER" id="PTHR11527">
    <property type="entry name" value="HEAT-SHOCK PROTEIN 20 FAMILY MEMBER"/>
    <property type="match status" value="1"/>
</dbReference>
<reference evidence="4 5" key="1">
    <citation type="submission" date="2019-02" db="EMBL/GenBank/DDBJ databases">
        <title>Deep-cultivation of Planctomycetes and their phenomic and genomic characterization uncovers novel biology.</title>
        <authorList>
            <person name="Wiegand S."/>
            <person name="Jogler M."/>
            <person name="Boedeker C."/>
            <person name="Pinto D."/>
            <person name="Vollmers J."/>
            <person name="Rivas-Marin E."/>
            <person name="Kohn T."/>
            <person name="Peeters S.H."/>
            <person name="Heuer A."/>
            <person name="Rast P."/>
            <person name="Oberbeckmann S."/>
            <person name="Bunk B."/>
            <person name="Jeske O."/>
            <person name="Meyerdierks A."/>
            <person name="Storesund J.E."/>
            <person name="Kallscheuer N."/>
            <person name="Luecker S."/>
            <person name="Lage O.M."/>
            <person name="Pohl T."/>
            <person name="Merkel B.J."/>
            <person name="Hornburger P."/>
            <person name="Mueller R.-W."/>
            <person name="Bruemmer F."/>
            <person name="Labrenz M."/>
            <person name="Spormann A.M."/>
            <person name="Op den Camp H."/>
            <person name="Overmann J."/>
            <person name="Amann R."/>
            <person name="Jetten M.S.M."/>
            <person name="Mascher T."/>
            <person name="Medema M.H."/>
            <person name="Devos D.P."/>
            <person name="Kaster A.-K."/>
            <person name="Ovreas L."/>
            <person name="Rohde M."/>
            <person name="Galperin M.Y."/>
            <person name="Jogler C."/>
        </authorList>
    </citation>
    <scope>NUCLEOTIDE SEQUENCE [LARGE SCALE GENOMIC DNA]</scope>
    <source>
        <strain evidence="4 5">Mal52</strain>
    </source>
</reference>
<feature type="domain" description="SHSP" evidence="3">
    <location>
        <begin position="23"/>
        <end position="134"/>
    </location>
</feature>